<proteinExistence type="predicted"/>
<feature type="region of interest" description="Disordered" evidence="1">
    <location>
        <begin position="80"/>
        <end position="110"/>
    </location>
</feature>
<reference evidence="2 3" key="1">
    <citation type="journal article" date="2022" name="Front. Cell. Infect. Microbiol.">
        <title>The Genomes of Two Strains of Taenia crassiceps the Animal Model for the Study of Human Cysticercosis.</title>
        <authorList>
            <person name="Bobes R.J."/>
            <person name="Estrada K."/>
            <person name="Rios-Valencia D.G."/>
            <person name="Calderon-Gallegos A."/>
            <person name="de la Torre P."/>
            <person name="Carrero J.C."/>
            <person name="Sanchez-Flores A."/>
            <person name="Laclette J.P."/>
        </authorList>
    </citation>
    <scope>NUCLEOTIDE SEQUENCE [LARGE SCALE GENOMIC DNA]</scope>
    <source>
        <strain evidence="2">WFUcys</strain>
    </source>
</reference>
<evidence type="ECO:0000256" key="1">
    <source>
        <dbReference type="SAM" id="MobiDB-lite"/>
    </source>
</evidence>
<feature type="compositionally biased region" description="Basic and acidic residues" evidence="1">
    <location>
        <begin position="83"/>
        <end position="95"/>
    </location>
</feature>
<dbReference type="Proteomes" id="UP001651158">
    <property type="component" value="Unassembled WGS sequence"/>
</dbReference>
<name>A0ABR4QBD6_9CEST</name>
<protein>
    <submittedName>
        <fullName evidence="2">Uncharacterized protein</fullName>
    </submittedName>
</protein>
<comment type="caution">
    <text evidence="2">The sequence shown here is derived from an EMBL/GenBank/DDBJ whole genome shotgun (WGS) entry which is preliminary data.</text>
</comment>
<accession>A0ABR4QBD6</accession>
<gene>
    <name evidence="2" type="ORF">TcWFU_006879</name>
</gene>
<keyword evidence="3" id="KW-1185">Reference proteome</keyword>
<sequence length="110" mass="12616">MLLLSLEHWYLYTRVRVLAGGRAFEEEEVDDKKCLPLTEFKVLQQLRIAMLTKLYWLKFARQKDINSSILIIPSVFISSTSRPPERKERLAEAKTSDFAAGLDKQQGGTA</sequence>
<dbReference type="EMBL" id="JAKROA010000005">
    <property type="protein sequence ID" value="KAL5106962.1"/>
    <property type="molecule type" value="Genomic_DNA"/>
</dbReference>
<evidence type="ECO:0000313" key="3">
    <source>
        <dbReference type="Proteomes" id="UP001651158"/>
    </source>
</evidence>
<evidence type="ECO:0000313" key="2">
    <source>
        <dbReference type="EMBL" id="KAL5106962.1"/>
    </source>
</evidence>
<organism evidence="2 3">
    <name type="scientific">Taenia crassiceps</name>
    <dbReference type="NCBI Taxonomy" id="6207"/>
    <lineage>
        <taxon>Eukaryota</taxon>
        <taxon>Metazoa</taxon>
        <taxon>Spiralia</taxon>
        <taxon>Lophotrochozoa</taxon>
        <taxon>Platyhelminthes</taxon>
        <taxon>Cestoda</taxon>
        <taxon>Eucestoda</taxon>
        <taxon>Cyclophyllidea</taxon>
        <taxon>Taeniidae</taxon>
        <taxon>Taenia</taxon>
    </lineage>
</organism>